<keyword evidence="2" id="KW-0805">Transcription regulation</keyword>
<dbReference type="Pfam" id="PF03466">
    <property type="entry name" value="LysR_substrate"/>
    <property type="match status" value="1"/>
</dbReference>
<dbReference type="InterPro" id="IPR036390">
    <property type="entry name" value="WH_DNA-bd_sf"/>
</dbReference>
<dbReference type="CDD" id="cd08415">
    <property type="entry name" value="PBP2_LysR_opines_like"/>
    <property type="match status" value="1"/>
</dbReference>
<evidence type="ECO:0000256" key="3">
    <source>
        <dbReference type="ARBA" id="ARBA00023125"/>
    </source>
</evidence>
<feature type="region of interest" description="Disordered" evidence="5">
    <location>
        <begin position="295"/>
        <end position="314"/>
    </location>
</feature>
<dbReference type="PROSITE" id="PS50931">
    <property type="entry name" value="HTH_LYSR"/>
    <property type="match status" value="1"/>
</dbReference>
<evidence type="ECO:0000256" key="5">
    <source>
        <dbReference type="SAM" id="MobiDB-lite"/>
    </source>
</evidence>
<feature type="compositionally biased region" description="Basic residues" evidence="5">
    <location>
        <begin position="304"/>
        <end position="314"/>
    </location>
</feature>
<evidence type="ECO:0000313" key="8">
    <source>
        <dbReference type="Proteomes" id="UP001589865"/>
    </source>
</evidence>
<evidence type="ECO:0000313" key="7">
    <source>
        <dbReference type="EMBL" id="MFC0410855.1"/>
    </source>
</evidence>
<dbReference type="PANTHER" id="PTHR30427:SF1">
    <property type="entry name" value="TRANSCRIPTIONAL ACTIVATOR PROTEIN LYSR"/>
    <property type="match status" value="1"/>
</dbReference>
<dbReference type="InterPro" id="IPR037424">
    <property type="entry name" value="NocR_PBP2"/>
</dbReference>
<feature type="domain" description="HTH lysR-type" evidence="6">
    <location>
        <begin position="1"/>
        <end position="58"/>
    </location>
</feature>
<comment type="similarity">
    <text evidence="1">Belongs to the LysR transcriptional regulatory family.</text>
</comment>
<dbReference type="InterPro" id="IPR005119">
    <property type="entry name" value="LysR_subst-bd"/>
</dbReference>
<keyword evidence="4" id="KW-0804">Transcription</keyword>
<keyword evidence="8" id="KW-1185">Reference proteome</keyword>
<dbReference type="Pfam" id="PF00126">
    <property type="entry name" value="HTH_1"/>
    <property type="match status" value="1"/>
</dbReference>
<gene>
    <name evidence="7" type="ORF">ACFFGY_21610</name>
</gene>
<comment type="caution">
    <text evidence="7">The sequence shown here is derived from an EMBL/GenBank/DDBJ whole genome shotgun (WGS) entry which is preliminary data.</text>
</comment>
<proteinExistence type="inferred from homology"/>
<evidence type="ECO:0000256" key="2">
    <source>
        <dbReference type="ARBA" id="ARBA00023015"/>
    </source>
</evidence>
<dbReference type="Gene3D" id="1.10.10.10">
    <property type="entry name" value="Winged helix-like DNA-binding domain superfamily/Winged helix DNA-binding domain"/>
    <property type="match status" value="1"/>
</dbReference>
<organism evidence="7 8">
    <name type="scientific">Roseomonas elaeocarpi</name>
    <dbReference type="NCBI Taxonomy" id="907779"/>
    <lineage>
        <taxon>Bacteria</taxon>
        <taxon>Pseudomonadati</taxon>
        <taxon>Pseudomonadota</taxon>
        <taxon>Alphaproteobacteria</taxon>
        <taxon>Acetobacterales</taxon>
        <taxon>Roseomonadaceae</taxon>
        <taxon>Roseomonas</taxon>
    </lineage>
</organism>
<accession>A0ABV6JZG7</accession>
<dbReference type="InterPro" id="IPR000847">
    <property type="entry name" value="LysR_HTH_N"/>
</dbReference>
<dbReference type="SUPFAM" id="SSF46785">
    <property type="entry name" value="Winged helix' DNA-binding domain"/>
    <property type="match status" value="1"/>
</dbReference>
<dbReference type="Proteomes" id="UP001589865">
    <property type="component" value="Unassembled WGS sequence"/>
</dbReference>
<dbReference type="InterPro" id="IPR036388">
    <property type="entry name" value="WH-like_DNA-bd_sf"/>
</dbReference>
<dbReference type="PRINTS" id="PR00039">
    <property type="entry name" value="HTHLYSR"/>
</dbReference>
<name>A0ABV6JZG7_9PROT</name>
<dbReference type="RefSeq" id="WP_377046608.1">
    <property type="nucleotide sequence ID" value="NZ_JBHLUN010000017.1"/>
</dbReference>
<reference evidence="7 8" key="1">
    <citation type="submission" date="2024-09" db="EMBL/GenBank/DDBJ databases">
        <authorList>
            <person name="Sun Q."/>
            <person name="Mori K."/>
        </authorList>
    </citation>
    <scope>NUCLEOTIDE SEQUENCE [LARGE SCALE GENOMIC DNA]</scope>
    <source>
        <strain evidence="7 8">TBRC 5777</strain>
    </source>
</reference>
<protein>
    <submittedName>
        <fullName evidence="7">LysR substrate-binding domain-containing protein</fullName>
    </submittedName>
</protein>
<sequence>MNLRQCEVFRAVMETGSVTAAADRLGVTQPAVSKTLAQLERDLGFRAFLRERRRLLPTPEARALFAEVERAFLGLDHLARFARDLKGLRQGHLVLGAPYAAGAGWLPAVVAGFLRAHPGLTVSLRTLDSIGVAHAVATGHLDLGLALFEVPATALRHECLSAVEAVCVLPPGHRLAAESTVTPEHLRDEPLVALAAADRYRLRLEAALAEHGVAPQIRVDAPLATSACALVMEGMGIAVVDRLSAEDNRHRGIVLRPFAPRIAEDLTLLTPSRRPASLAAEHFAALLRDRFRAEAEPAPAPATARRRAGRAKPA</sequence>
<dbReference type="Gene3D" id="3.40.190.290">
    <property type="match status" value="1"/>
</dbReference>
<dbReference type="PANTHER" id="PTHR30427">
    <property type="entry name" value="TRANSCRIPTIONAL ACTIVATOR PROTEIN LYSR"/>
    <property type="match status" value="1"/>
</dbReference>
<dbReference type="SUPFAM" id="SSF53850">
    <property type="entry name" value="Periplasmic binding protein-like II"/>
    <property type="match status" value="1"/>
</dbReference>
<evidence type="ECO:0000256" key="4">
    <source>
        <dbReference type="ARBA" id="ARBA00023163"/>
    </source>
</evidence>
<dbReference type="EMBL" id="JBHLUN010000017">
    <property type="protein sequence ID" value="MFC0410855.1"/>
    <property type="molecule type" value="Genomic_DNA"/>
</dbReference>
<evidence type="ECO:0000256" key="1">
    <source>
        <dbReference type="ARBA" id="ARBA00009437"/>
    </source>
</evidence>
<evidence type="ECO:0000259" key="6">
    <source>
        <dbReference type="PROSITE" id="PS50931"/>
    </source>
</evidence>
<keyword evidence="3" id="KW-0238">DNA-binding</keyword>